<gene>
    <name evidence="2" type="ORF">SAMN05443550_103304</name>
</gene>
<proteinExistence type="predicted"/>
<dbReference type="AlphaFoldDB" id="A0A1H4BDL6"/>
<dbReference type="InterPro" id="IPR025364">
    <property type="entry name" value="DUF4268"/>
</dbReference>
<keyword evidence="3" id="KW-1185">Reference proteome</keyword>
<name>A0A1H4BDL6_9SPHI</name>
<dbReference type="RefSeq" id="WP_090556148.1">
    <property type="nucleotide sequence ID" value="NZ_FNRA01000003.1"/>
</dbReference>
<organism evidence="2 3">
    <name type="scientific">Pedobacter hartonius</name>
    <dbReference type="NCBI Taxonomy" id="425514"/>
    <lineage>
        <taxon>Bacteria</taxon>
        <taxon>Pseudomonadati</taxon>
        <taxon>Bacteroidota</taxon>
        <taxon>Sphingobacteriia</taxon>
        <taxon>Sphingobacteriales</taxon>
        <taxon>Sphingobacteriaceae</taxon>
        <taxon>Pedobacter</taxon>
    </lineage>
</organism>
<evidence type="ECO:0000313" key="3">
    <source>
        <dbReference type="Proteomes" id="UP000198850"/>
    </source>
</evidence>
<evidence type="ECO:0000313" key="2">
    <source>
        <dbReference type="EMBL" id="SEA46196.1"/>
    </source>
</evidence>
<dbReference type="Pfam" id="PF14088">
    <property type="entry name" value="DUF4268"/>
    <property type="match status" value="1"/>
</dbReference>
<protein>
    <recommendedName>
        <fullName evidence="1">DUF4268 domain-containing protein</fullName>
    </recommendedName>
</protein>
<dbReference type="EMBL" id="FNRA01000003">
    <property type="protein sequence ID" value="SEA46196.1"/>
    <property type="molecule type" value="Genomic_DNA"/>
</dbReference>
<dbReference type="OrthoDB" id="1467516at2"/>
<dbReference type="Proteomes" id="UP000198850">
    <property type="component" value="Unassembled WGS sequence"/>
</dbReference>
<evidence type="ECO:0000259" key="1">
    <source>
        <dbReference type="Pfam" id="PF14088"/>
    </source>
</evidence>
<accession>A0A1H4BDL6</accession>
<sequence length="153" mass="18100">MYSKEQASKLKEAFWTTFGQYIAPHPSAEGQKINWINYKTGIRHLHFKMQADSRSASIVIEISHPDSGIQELIFEQFRSFRNILKEKLNEDWEWQLHIADENHRTVSRISKTLSAVSIFREEDWPALISFFKLRIIALDEFWSDANYSFGLFR</sequence>
<dbReference type="STRING" id="425514.SAMN05443550_103304"/>
<feature type="domain" description="DUF4268" evidence="1">
    <location>
        <begin position="10"/>
        <end position="144"/>
    </location>
</feature>
<reference evidence="2 3" key="1">
    <citation type="submission" date="2016-10" db="EMBL/GenBank/DDBJ databases">
        <authorList>
            <person name="de Groot N.N."/>
        </authorList>
    </citation>
    <scope>NUCLEOTIDE SEQUENCE [LARGE SCALE GENOMIC DNA]</scope>
    <source>
        <strain evidence="2 3">DSM 19033</strain>
    </source>
</reference>